<accession>A0AAW1PKQ1</accession>
<evidence type="ECO:0000256" key="14">
    <source>
        <dbReference type="ARBA" id="ARBA00023212"/>
    </source>
</evidence>
<comment type="similarity">
    <text evidence="4 19">Belongs to the small GTPase superfamily. Arf family.</text>
</comment>
<evidence type="ECO:0000256" key="17">
    <source>
        <dbReference type="PIRSR" id="PIRSR606689-1"/>
    </source>
</evidence>
<dbReference type="NCBIfam" id="TIGR00231">
    <property type="entry name" value="small_GTP"/>
    <property type="match status" value="1"/>
</dbReference>
<evidence type="ECO:0000256" key="5">
    <source>
        <dbReference type="ARBA" id="ARBA00019766"/>
    </source>
</evidence>
<evidence type="ECO:0000256" key="10">
    <source>
        <dbReference type="ARBA" id="ARBA00022794"/>
    </source>
</evidence>
<dbReference type="GO" id="GO:0060170">
    <property type="term" value="C:ciliary membrane"/>
    <property type="evidence" value="ECO:0007669"/>
    <property type="project" value="UniProtKB-SubCell"/>
</dbReference>
<evidence type="ECO:0000256" key="2">
    <source>
        <dbReference type="ARBA" id="ARBA00004430"/>
    </source>
</evidence>
<keyword evidence="16" id="KW-0449">Lipoprotein</keyword>
<keyword evidence="18" id="KW-0460">Magnesium</keyword>
<dbReference type="SMART" id="SM00178">
    <property type="entry name" value="SAR"/>
    <property type="match status" value="1"/>
</dbReference>
<evidence type="ECO:0000256" key="16">
    <source>
        <dbReference type="ARBA" id="ARBA00023288"/>
    </source>
</evidence>
<evidence type="ECO:0000313" key="21">
    <source>
        <dbReference type="Proteomes" id="UP001489004"/>
    </source>
</evidence>
<keyword evidence="6" id="KW-1003">Cell membrane</keyword>
<evidence type="ECO:0000256" key="18">
    <source>
        <dbReference type="PIRSR" id="PIRSR606689-2"/>
    </source>
</evidence>
<dbReference type="GO" id="GO:0005930">
    <property type="term" value="C:axoneme"/>
    <property type="evidence" value="ECO:0007669"/>
    <property type="project" value="UniProtKB-SubCell"/>
</dbReference>
<keyword evidence="10" id="KW-0970">Cilium biogenesis/degradation</keyword>
<evidence type="ECO:0000256" key="11">
    <source>
        <dbReference type="ARBA" id="ARBA00022892"/>
    </source>
</evidence>
<dbReference type="Gene3D" id="3.40.50.300">
    <property type="entry name" value="P-loop containing nucleotide triphosphate hydrolases"/>
    <property type="match status" value="1"/>
</dbReference>
<keyword evidence="11" id="KW-0931">ER-Golgi transport</keyword>
<feature type="binding site" evidence="17">
    <location>
        <begin position="24"/>
        <end position="31"/>
    </location>
    <ligand>
        <name>GTP</name>
        <dbReference type="ChEBI" id="CHEBI:37565"/>
    </ligand>
</feature>
<keyword evidence="18" id="KW-0479">Metal-binding</keyword>
<feature type="binding site" evidence="17">
    <location>
        <begin position="129"/>
        <end position="132"/>
    </location>
    <ligand>
        <name>GTP</name>
        <dbReference type="ChEBI" id="CHEBI:37565"/>
    </ligand>
</feature>
<comment type="caution">
    <text evidence="20">The sequence shown here is derived from an EMBL/GenBank/DDBJ whole genome shotgun (WGS) entry which is preliminary data.</text>
</comment>
<dbReference type="FunFam" id="3.40.50.300:FF:000457">
    <property type="entry name" value="ADP-ribosylation factor-like protein 6"/>
    <property type="match status" value="1"/>
</dbReference>
<dbReference type="SMART" id="SM00177">
    <property type="entry name" value="ARF"/>
    <property type="match status" value="1"/>
</dbReference>
<evidence type="ECO:0000256" key="6">
    <source>
        <dbReference type="ARBA" id="ARBA00022475"/>
    </source>
</evidence>
<keyword evidence="7" id="KW-0963">Cytoplasm</keyword>
<keyword evidence="8" id="KW-0519">Myristate</keyword>
<dbReference type="PRINTS" id="PR00328">
    <property type="entry name" value="SAR1GTPBP"/>
</dbReference>
<dbReference type="InterPro" id="IPR005225">
    <property type="entry name" value="Small_GTP-bd"/>
</dbReference>
<dbReference type="Proteomes" id="UP001489004">
    <property type="component" value="Unassembled WGS sequence"/>
</dbReference>
<proteinExistence type="inferred from homology"/>
<evidence type="ECO:0000256" key="4">
    <source>
        <dbReference type="ARBA" id="ARBA00010290"/>
    </source>
</evidence>
<gene>
    <name evidence="20" type="ORF">WJX72_001484</name>
</gene>
<dbReference type="EMBL" id="JALJOR010000011">
    <property type="protein sequence ID" value="KAK9808658.1"/>
    <property type="molecule type" value="Genomic_DNA"/>
</dbReference>
<keyword evidence="15" id="KW-0966">Cell projection</keyword>
<comment type="subcellular location">
    <subcellularLocation>
        <location evidence="3">Cell projection</location>
        <location evidence="3">Cilium membrane</location>
        <topology evidence="3">Peripheral membrane protein</topology>
        <orientation evidence="3">Cytoplasmic side</orientation>
    </subcellularLocation>
    <subcellularLocation>
        <location evidence="2">Cytoplasm</location>
        <location evidence="2">Cytoskeleton</location>
        <location evidence="2">Cilium axoneme</location>
    </subcellularLocation>
    <subcellularLocation>
        <location evidence="1">Cytoplasm</location>
        <location evidence="1">Cytoskeleton</location>
        <location evidence="1">Cilium basal body</location>
    </subcellularLocation>
</comment>
<feature type="binding site" evidence="18">
    <location>
        <position position="50"/>
    </location>
    <ligand>
        <name>Mg(2+)</name>
        <dbReference type="ChEBI" id="CHEBI:18420"/>
    </ligand>
</feature>
<dbReference type="GO" id="GO:0005525">
    <property type="term" value="F:GTP binding"/>
    <property type="evidence" value="ECO:0007669"/>
    <property type="project" value="UniProtKB-KW"/>
</dbReference>
<evidence type="ECO:0000256" key="15">
    <source>
        <dbReference type="ARBA" id="ARBA00023273"/>
    </source>
</evidence>
<keyword evidence="11" id="KW-0813">Transport</keyword>
<evidence type="ECO:0000256" key="12">
    <source>
        <dbReference type="ARBA" id="ARBA00023134"/>
    </source>
</evidence>
<protein>
    <recommendedName>
        <fullName evidence="5">ADP-ribosylation factor-like protein 6</fullName>
    </recommendedName>
</protein>
<dbReference type="Pfam" id="PF00025">
    <property type="entry name" value="Arf"/>
    <property type="match status" value="1"/>
</dbReference>
<dbReference type="SMART" id="SM00175">
    <property type="entry name" value="RAB"/>
    <property type="match status" value="1"/>
</dbReference>
<keyword evidence="12 17" id="KW-0342">GTP-binding</keyword>
<evidence type="ECO:0000313" key="20">
    <source>
        <dbReference type="EMBL" id="KAK9808658.1"/>
    </source>
</evidence>
<keyword evidence="9 17" id="KW-0547">Nucleotide-binding</keyword>
<keyword evidence="21" id="KW-1185">Reference proteome</keyword>
<dbReference type="InterPro" id="IPR006689">
    <property type="entry name" value="Small_GTPase_ARF/SAR"/>
</dbReference>
<reference evidence="20 21" key="1">
    <citation type="journal article" date="2024" name="Nat. Commun.">
        <title>Phylogenomics reveals the evolutionary origins of lichenization in chlorophyte algae.</title>
        <authorList>
            <person name="Puginier C."/>
            <person name="Libourel C."/>
            <person name="Otte J."/>
            <person name="Skaloud P."/>
            <person name="Haon M."/>
            <person name="Grisel S."/>
            <person name="Petersen M."/>
            <person name="Berrin J.G."/>
            <person name="Delaux P.M."/>
            <person name="Dal Grande F."/>
            <person name="Keller J."/>
        </authorList>
    </citation>
    <scope>NUCLEOTIDE SEQUENCE [LARGE SCALE GENOMIC DNA]</scope>
    <source>
        <strain evidence="20 21">SAG 2043</strain>
    </source>
</reference>
<dbReference type="GO" id="GO:0046872">
    <property type="term" value="F:metal ion binding"/>
    <property type="evidence" value="ECO:0007669"/>
    <property type="project" value="UniProtKB-KW"/>
</dbReference>
<dbReference type="SUPFAM" id="SSF52540">
    <property type="entry name" value="P-loop containing nucleoside triphosphate hydrolases"/>
    <property type="match status" value="1"/>
</dbReference>
<feature type="binding site" evidence="18">
    <location>
        <position position="31"/>
    </location>
    <ligand>
        <name>Mg(2+)</name>
        <dbReference type="ChEBI" id="CHEBI:18420"/>
    </ligand>
</feature>
<sequence>MGIFLKLLEALGLGGKKVNVLVVGLDNSGKTTLIERLKPKHAQSAEVAPTVGFSVDQVRKGGLLFTVFDMSGAGRYRNLWEMYYKGAQAVIFVIDSADRLRLCVAKDELDNLLASKQLPAKVPLLFYANKKDVPTALSPVEVAQALKLEDIRDKPWQIVPSNALTGEGLEKGTDWLADILSR</sequence>
<dbReference type="InterPro" id="IPR027417">
    <property type="entry name" value="P-loop_NTPase"/>
</dbReference>
<evidence type="ECO:0000256" key="13">
    <source>
        <dbReference type="ARBA" id="ARBA00023136"/>
    </source>
</evidence>
<keyword evidence="13" id="KW-0472">Membrane</keyword>
<dbReference type="AlphaFoldDB" id="A0AAW1PKQ1"/>
<name>A0AAW1PKQ1_9CHLO</name>
<dbReference type="PROSITE" id="PS51417">
    <property type="entry name" value="ARF"/>
    <property type="match status" value="1"/>
</dbReference>
<organism evidence="20 21">
    <name type="scientific">[Myrmecia] bisecta</name>
    <dbReference type="NCBI Taxonomy" id="41462"/>
    <lineage>
        <taxon>Eukaryota</taxon>
        <taxon>Viridiplantae</taxon>
        <taxon>Chlorophyta</taxon>
        <taxon>core chlorophytes</taxon>
        <taxon>Trebouxiophyceae</taxon>
        <taxon>Trebouxiales</taxon>
        <taxon>Trebouxiaceae</taxon>
        <taxon>Myrmecia</taxon>
    </lineage>
</organism>
<dbReference type="PANTHER" id="PTHR11711">
    <property type="entry name" value="ADP RIBOSYLATION FACTOR-RELATED"/>
    <property type="match status" value="1"/>
</dbReference>
<keyword evidence="14" id="KW-0206">Cytoskeleton</keyword>
<dbReference type="InterPro" id="IPR024156">
    <property type="entry name" value="Small_GTPase_ARF"/>
</dbReference>
<evidence type="ECO:0000256" key="3">
    <source>
        <dbReference type="ARBA" id="ARBA00004522"/>
    </source>
</evidence>
<evidence type="ECO:0000256" key="9">
    <source>
        <dbReference type="ARBA" id="ARBA00022741"/>
    </source>
</evidence>
<dbReference type="GO" id="GO:0030030">
    <property type="term" value="P:cell projection organization"/>
    <property type="evidence" value="ECO:0007669"/>
    <property type="project" value="UniProtKB-KW"/>
</dbReference>
<evidence type="ECO:0000256" key="7">
    <source>
        <dbReference type="ARBA" id="ARBA00022490"/>
    </source>
</evidence>
<dbReference type="GO" id="GO:0003924">
    <property type="term" value="F:GTPase activity"/>
    <property type="evidence" value="ECO:0007669"/>
    <property type="project" value="InterPro"/>
</dbReference>
<evidence type="ECO:0000256" key="19">
    <source>
        <dbReference type="RuleBase" id="RU003925"/>
    </source>
</evidence>
<dbReference type="GO" id="GO:0016192">
    <property type="term" value="P:vesicle-mediated transport"/>
    <property type="evidence" value="ECO:0007669"/>
    <property type="project" value="UniProtKB-KW"/>
</dbReference>
<feature type="binding site" evidence="17">
    <location>
        <position position="72"/>
    </location>
    <ligand>
        <name>GTP</name>
        <dbReference type="ChEBI" id="CHEBI:37565"/>
    </ligand>
</feature>
<evidence type="ECO:0000256" key="1">
    <source>
        <dbReference type="ARBA" id="ARBA00004120"/>
    </source>
</evidence>
<evidence type="ECO:0000256" key="8">
    <source>
        <dbReference type="ARBA" id="ARBA00022707"/>
    </source>
</evidence>